<dbReference type="InterPro" id="IPR016130">
    <property type="entry name" value="Tyr_Pase_AS"/>
</dbReference>
<keyword evidence="1" id="KW-0378">Hydrolase</keyword>
<reference evidence="4 6" key="1">
    <citation type="submission" date="2018-03" db="EMBL/GenBank/DDBJ databases">
        <title>Draft genome sequence of Rohu Carp (Labeo rohita).</title>
        <authorList>
            <person name="Das P."/>
            <person name="Kushwaha B."/>
            <person name="Joshi C.G."/>
            <person name="Kumar D."/>
            <person name="Nagpure N.S."/>
            <person name="Sahoo L."/>
            <person name="Das S.P."/>
            <person name="Bit A."/>
            <person name="Patnaik S."/>
            <person name="Meher P.K."/>
            <person name="Jayasankar P."/>
            <person name="Koringa P.G."/>
            <person name="Patel N.V."/>
            <person name="Hinsu A.T."/>
            <person name="Kumar R."/>
            <person name="Pandey M."/>
            <person name="Agarwal S."/>
            <person name="Srivastava S."/>
            <person name="Singh M."/>
            <person name="Iquebal M.A."/>
            <person name="Jaiswal S."/>
            <person name="Angadi U.B."/>
            <person name="Kumar N."/>
            <person name="Raza M."/>
            <person name="Shah T.M."/>
            <person name="Rai A."/>
            <person name="Jena J.K."/>
        </authorList>
    </citation>
    <scope>NUCLEOTIDE SEQUENCE [LARGE SCALE GENOMIC DNA]</scope>
    <source>
        <strain evidence="4">DASCIFA01</strain>
        <tissue evidence="4">Testis</tissue>
    </source>
</reference>
<dbReference type="GO" id="GO:0005634">
    <property type="term" value="C:nucleus"/>
    <property type="evidence" value="ECO:0007669"/>
    <property type="project" value="TreeGrafter"/>
</dbReference>
<dbReference type="SMART" id="SM01065">
    <property type="entry name" value="CBM_2"/>
    <property type="match status" value="1"/>
</dbReference>
<comment type="caution">
    <text evidence="4">The sequence shown here is derived from an EMBL/GenBank/DDBJ whole genome shotgun (WGS) entry which is preliminary data.</text>
</comment>
<organism evidence="4 6">
    <name type="scientific">Labeo rohita</name>
    <name type="common">Indian major carp</name>
    <name type="synonym">Cyprinus rohita</name>
    <dbReference type="NCBI Taxonomy" id="84645"/>
    <lineage>
        <taxon>Eukaryota</taxon>
        <taxon>Metazoa</taxon>
        <taxon>Chordata</taxon>
        <taxon>Craniata</taxon>
        <taxon>Vertebrata</taxon>
        <taxon>Euteleostomi</taxon>
        <taxon>Actinopterygii</taxon>
        <taxon>Neopterygii</taxon>
        <taxon>Teleostei</taxon>
        <taxon>Ostariophysi</taxon>
        <taxon>Cypriniformes</taxon>
        <taxon>Cyprinidae</taxon>
        <taxon>Labeoninae</taxon>
        <taxon>Labeonini</taxon>
        <taxon>Labeo</taxon>
    </lineage>
</organism>
<dbReference type="PANTHER" id="PTHR46864">
    <property type="entry name" value="LAFORIN"/>
    <property type="match status" value="1"/>
</dbReference>
<dbReference type="GO" id="GO:0005737">
    <property type="term" value="C:cytoplasm"/>
    <property type="evidence" value="ECO:0007669"/>
    <property type="project" value="TreeGrafter"/>
</dbReference>
<dbReference type="InterPro" id="IPR013784">
    <property type="entry name" value="Carb-bd-like_fold"/>
</dbReference>
<evidence type="ECO:0000259" key="3">
    <source>
        <dbReference type="PROSITE" id="PS51166"/>
    </source>
</evidence>
<gene>
    <name evidence="4" type="ORF">ROHU_013632</name>
    <name evidence="5" type="ORF">ROHU_032185</name>
</gene>
<dbReference type="GO" id="GO:2001070">
    <property type="term" value="F:starch binding"/>
    <property type="evidence" value="ECO:0007669"/>
    <property type="project" value="InterPro"/>
</dbReference>
<accession>A0A498L3J8</accession>
<dbReference type="InterPro" id="IPR002044">
    <property type="entry name" value="CBM20"/>
</dbReference>
<evidence type="ECO:0000256" key="1">
    <source>
        <dbReference type="ARBA" id="ARBA00022912"/>
    </source>
</evidence>
<feature type="domain" description="CBM20" evidence="3">
    <location>
        <begin position="1"/>
        <end position="114"/>
    </location>
</feature>
<dbReference type="AlphaFoldDB" id="A0A498L3J8"/>
<dbReference type="InterPro" id="IPR029021">
    <property type="entry name" value="Prot-tyrosine_phosphatase-like"/>
</dbReference>
<dbReference type="STRING" id="84645.A0A498L3J8"/>
<evidence type="ECO:0007829" key="7">
    <source>
        <dbReference type="PeptideAtlas" id="A0A498L3J8"/>
    </source>
</evidence>
<dbReference type="Gene3D" id="2.60.40.10">
    <property type="entry name" value="Immunoglobulins"/>
    <property type="match status" value="1"/>
</dbReference>
<dbReference type="SUPFAM" id="SSF52799">
    <property type="entry name" value="(Phosphotyrosine protein) phosphatases II"/>
    <property type="match status" value="1"/>
</dbReference>
<dbReference type="SUPFAM" id="SSF49452">
    <property type="entry name" value="Starch-binding domain-like"/>
    <property type="match status" value="1"/>
</dbReference>
<dbReference type="InterPro" id="IPR042942">
    <property type="entry name" value="Laforin"/>
</dbReference>
<name>A0A498L3J8_LABRO</name>
<keyword evidence="7" id="KW-1267">Proteomics identification</keyword>
<feature type="domain" description="Tyrosine specific protein phosphatases" evidence="2">
    <location>
        <begin position="87"/>
        <end position="155"/>
    </location>
</feature>
<evidence type="ECO:0000313" key="4">
    <source>
        <dbReference type="EMBL" id="RXN02769.1"/>
    </source>
</evidence>
<evidence type="ECO:0000259" key="2">
    <source>
        <dbReference type="PROSITE" id="PS50056"/>
    </source>
</evidence>
<dbReference type="PROSITE" id="PS00383">
    <property type="entry name" value="TYR_PHOSPHATASE_1"/>
    <property type="match status" value="1"/>
</dbReference>
<sequence>MVVFRFGVILTPQCSDIEVFVLGSRPEMGHWDPNRAVKMNPSRSVLSTCEPCLWIGDVRLSEPYTDKLWFKFIKRVHGNYIWEGRIQMLPQAVFLLYGLLENGHTVYVHCNAGVGRSTAAVCGLLMYVLGWRLRKVQYYLTARRAAVYIDEEALSSCYVIIGDAKSDLFQHLVMELMSILAFPYTSTTENANLGLAS</sequence>
<dbReference type="InterPro" id="IPR013783">
    <property type="entry name" value="Ig-like_fold"/>
</dbReference>
<dbReference type="Pfam" id="PF00782">
    <property type="entry name" value="DSPc"/>
    <property type="match status" value="1"/>
</dbReference>
<dbReference type="EMBL" id="QBIY01013339">
    <property type="protein sequence ID" value="RXN07751.1"/>
    <property type="molecule type" value="Genomic_DNA"/>
</dbReference>
<dbReference type="PROSITE" id="PS50056">
    <property type="entry name" value="TYR_PHOSPHATASE_2"/>
    <property type="match status" value="1"/>
</dbReference>
<dbReference type="Proteomes" id="UP000290572">
    <property type="component" value="Unassembled WGS sequence"/>
</dbReference>
<dbReference type="PANTHER" id="PTHR46864:SF1">
    <property type="entry name" value="LAFORIN"/>
    <property type="match status" value="1"/>
</dbReference>
<protein>
    <submittedName>
        <fullName evidence="4">Laforin</fullName>
    </submittedName>
</protein>
<dbReference type="GO" id="GO:0004725">
    <property type="term" value="F:protein tyrosine phosphatase activity"/>
    <property type="evidence" value="ECO:0007669"/>
    <property type="project" value="InterPro"/>
</dbReference>
<dbReference type="EMBL" id="QBIY01013493">
    <property type="protein sequence ID" value="RXN02769.1"/>
    <property type="molecule type" value="Genomic_DNA"/>
</dbReference>
<dbReference type="InterPro" id="IPR000340">
    <property type="entry name" value="Dual-sp_phosphatase_cat-dom"/>
</dbReference>
<proteinExistence type="evidence at protein level"/>
<dbReference type="Pfam" id="PF00686">
    <property type="entry name" value="CBM_20"/>
    <property type="match status" value="1"/>
</dbReference>
<dbReference type="PROSITE" id="PS51166">
    <property type="entry name" value="CBM20"/>
    <property type="match status" value="1"/>
</dbReference>
<dbReference type="InterPro" id="IPR000387">
    <property type="entry name" value="Tyr_Pase_dom"/>
</dbReference>
<evidence type="ECO:0000313" key="5">
    <source>
        <dbReference type="EMBL" id="RXN07751.1"/>
    </source>
</evidence>
<keyword evidence="6" id="KW-1185">Reference proteome</keyword>
<keyword evidence="1" id="KW-0904">Protein phosphatase</keyword>
<dbReference type="Gene3D" id="3.90.190.10">
    <property type="entry name" value="Protein tyrosine phosphatase superfamily"/>
    <property type="match status" value="1"/>
</dbReference>
<evidence type="ECO:0000313" key="6">
    <source>
        <dbReference type="Proteomes" id="UP000290572"/>
    </source>
</evidence>